<accession>A1YZR8</accession>
<keyword evidence="2" id="KW-1185">Reference proteome</keyword>
<evidence type="ECO:0000313" key="1">
    <source>
        <dbReference type="EMBL" id="ABL96745.1"/>
    </source>
</evidence>
<proteinExistence type="predicted"/>
<gene>
    <name evidence="1" type="ORF">BcepF1.014</name>
</gene>
<dbReference type="GeneID" id="4818342"/>
<dbReference type="KEGG" id="vg:4818342"/>
<dbReference type="RefSeq" id="YP_001039698.1">
    <property type="nucleotide sequence ID" value="NC_009015.1"/>
</dbReference>
<sequence>MNLCPVQIELLKEVRAAFDEIDCARRTGYICLELNRIARAGRGREELSHEAKRLFDAIQYAISPNMTIEMWIARRYTNWYRFSISERHYLTHMARCAWLDRMIETGVCA</sequence>
<evidence type="ECO:0000313" key="2">
    <source>
        <dbReference type="Proteomes" id="UP000001793"/>
    </source>
</evidence>
<organism evidence="1 2">
    <name type="scientific">Burkholderia phage BcepF1</name>
    <dbReference type="NCBI Taxonomy" id="2886897"/>
    <lineage>
        <taxon>Viruses</taxon>
        <taxon>Duplodnaviria</taxon>
        <taxon>Heunggongvirae</taxon>
        <taxon>Uroviricota</taxon>
        <taxon>Caudoviricetes</taxon>
        <taxon>Lindbergviridae</taxon>
        <taxon>Bcepfunavirus</taxon>
        <taxon>Bcepfunavirus bcepF1</taxon>
    </lineage>
</organism>
<protein>
    <submittedName>
        <fullName evidence="1">Uncharacterized protein</fullName>
    </submittedName>
</protein>
<name>A1YZR8_9CAUD</name>
<dbReference type="Proteomes" id="UP000001793">
    <property type="component" value="Segment"/>
</dbReference>
<reference evidence="1 2" key="1">
    <citation type="submission" date="2006-12" db="EMBL/GenBank/DDBJ databases">
        <title>Genomic analysis of Burkholderia ambifaria phage BcepF1, a member of the Bcep781- like phage supergroup.</title>
        <authorList>
            <person name="Summer E.J."/>
            <person name="Robinson S."/>
            <person name="Haines C."/>
            <person name="Adams B."/>
            <person name="Daggett M."/>
            <person name="Landua J."/>
            <person name="Swanson S."/>
            <person name="Vorndam W."/>
            <person name="Morrison W."/>
            <person name="Nail K."/>
            <person name="Gonzalez C."/>
            <person name="Young R."/>
        </authorList>
    </citation>
    <scope>NUCLEOTIDE SEQUENCE [LARGE SCALE GENOMIC DNA]</scope>
</reference>
<dbReference type="EMBL" id="EF153632">
    <property type="protein sequence ID" value="ABL96745.1"/>
    <property type="molecule type" value="Genomic_DNA"/>
</dbReference>